<evidence type="ECO:0000259" key="1">
    <source>
        <dbReference type="PROSITE" id="PS51819"/>
    </source>
</evidence>
<dbReference type="PANTHER" id="PTHR33993">
    <property type="entry name" value="GLYOXALASE-RELATED"/>
    <property type="match status" value="1"/>
</dbReference>
<reference evidence="2" key="1">
    <citation type="journal article" date="2021" name="Front. Microbiol.">
        <title>Comprehensive Comparative Genomics and Phenotyping of Methylobacterium Species.</title>
        <authorList>
            <person name="Alessa O."/>
            <person name="Ogura Y."/>
            <person name="Fujitani Y."/>
            <person name="Takami H."/>
            <person name="Hayashi T."/>
            <person name="Sahin N."/>
            <person name="Tani A."/>
        </authorList>
    </citation>
    <scope>NUCLEOTIDE SEQUENCE</scope>
    <source>
        <strain evidence="2">NBRC 15689</strain>
    </source>
</reference>
<comment type="caution">
    <text evidence="2">The sequence shown here is derived from an EMBL/GenBank/DDBJ whole genome shotgun (WGS) entry which is preliminary data.</text>
</comment>
<protein>
    <submittedName>
        <fullName evidence="2">Glyoxylase CFP32</fullName>
    </submittedName>
</protein>
<accession>A0ABQ4TB12</accession>
<dbReference type="InterPro" id="IPR041581">
    <property type="entry name" value="Glyoxalase_6"/>
</dbReference>
<organism evidence="2 3">
    <name type="scientific">Methylobacterium organophilum</name>
    <dbReference type="NCBI Taxonomy" id="410"/>
    <lineage>
        <taxon>Bacteria</taxon>
        <taxon>Pseudomonadati</taxon>
        <taxon>Pseudomonadota</taxon>
        <taxon>Alphaproteobacteria</taxon>
        <taxon>Hyphomicrobiales</taxon>
        <taxon>Methylobacteriaceae</taxon>
        <taxon>Methylobacterium</taxon>
    </lineage>
</organism>
<dbReference type="RefSeq" id="WP_238312848.1">
    <property type="nucleotide sequence ID" value="NZ_BPQV01000012.1"/>
</dbReference>
<dbReference type="InterPro" id="IPR052164">
    <property type="entry name" value="Anthracycline_SecMetBiosynth"/>
</dbReference>
<name>A0ABQ4TB12_METOR</name>
<feature type="domain" description="VOC" evidence="1">
    <location>
        <begin position="139"/>
        <end position="258"/>
    </location>
</feature>
<dbReference type="InterPro" id="IPR037523">
    <property type="entry name" value="VOC_core"/>
</dbReference>
<evidence type="ECO:0000313" key="2">
    <source>
        <dbReference type="EMBL" id="GJE28860.1"/>
    </source>
</evidence>
<dbReference type="Pfam" id="PF18029">
    <property type="entry name" value="Glyoxalase_6"/>
    <property type="match status" value="1"/>
</dbReference>
<dbReference type="PROSITE" id="PS51819">
    <property type="entry name" value="VOC"/>
    <property type="match status" value="2"/>
</dbReference>
<sequence length="262" mass="27653">MANREGSFVWYELMTPDPKAAEVFYGKVAGWSLVDAGHPAMRYTLACLGEHRLAGIMAMPEAMQAEGCRPGWIGYVAVADVDAKAAEAERLGGQVVRAPDDIPEIGRFAVIADPQGATLVLFRGNGAPPPRPVPGTPGLFGWHELYATDWPAAFAFYEALFGWTKGQAIAIGPMGIYQLFHAPDAPAEGMATGGMMSLSSPPAPFWLYYIVAEEIEAAAGRIRAHGGAILNGPMEVPGGMWIVQAADPQGANFAVVGPRAGA</sequence>
<dbReference type="Proteomes" id="UP001055156">
    <property type="component" value="Unassembled WGS sequence"/>
</dbReference>
<dbReference type="InterPro" id="IPR029068">
    <property type="entry name" value="Glyas_Bleomycin-R_OHBP_Dase"/>
</dbReference>
<evidence type="ECO:0000313" key="3">
    <source>
        <dbReference type="Proteomes" id="UP001055156"/>
    </source>
</evidence>
<keyword evidence="3" id="KW-1185">Reference proteome</keyword>
<proteinExistence type="predicted"/>
<dbReference type="SUPFAM" id="SSF54593">
    <property type="entry name" value="Glyoxalase/Bleomycin resistance protein/Dihydroxybiphenyl dioxygenase"/>
    <property type="match status" value="2"/>
</dbReference>
<dbReference type="PANTHER" id="PTHR33993:SF14">
    <property type="entry name" value="GB|AAF24581.1"/>
    <property type="match status" value="1"/>
</dbReference>
<dbReference type="Gene3D" id="3.10.180.10">
    <property type="entry name" value="2,3-Dihydroxybiphenyl 1,2-Dioxygenase, domain 1"/>
    <property type="match status" value="2"/>
</dbReference>
<dbReference type="Pfam" id="PF00903">
    <property type="entry name" value="Glyoxalase"/>
    <property type="match status" value="1"/>
</dbReference>
<reference evidence="2" key="2">
    <citation type="submission" date="2021-08" db="EMBL/GenBank/DDBJ databases">
        <authorList>
            <person name="Tani A."/>
            <person name="Ola A."/>
            <person name="Ogura Y."/>
            <person name="Katsura K."/>
            <person name="Hayashi T."/>
        </authorList>
    </citation>
    <scope>NUCLEOTIDE SEQUENCE</scope>
    <source>
        <strain evidence="2">NBRC 15689</strain>
    </source>
</reference>
<dbReference type="InterPro" id="IPR004360">
    <property type="entry name" value="Glyas_Fos-R_dOase_dom"/>
</dbReference>
<dbReference type="EMBL" id="BPQV01000012">
    <property type="protein sequence ID" value="GJE28860.1"/>
    <property type="molecule type" value="Genomic_DNA"/>
</dbReference>
<feature type="domain" description="VOC" evidence="1">
    <location>
        <begin position="7"/>
        <end position="124"/>
    </location>
</feature>
<dbReference type="CDD" id="cd07247">
    <property type="entry name" value="SgaA_N_like"/>
    <property type="match status" value="2"/>
</dbReference>
<gene>
    <name evidence="2" type="ORF">LKMONMHP_3734</name>
</gene>